<dbReference type="InterPro" id="IPR006295">
    <property type="entry name" value="DNA_primase_DnaG"/>
</dbReference>
<dbReference type="Gene3D" id="3.90.580.10">
    <property type="entry name" value="Zinc finger, CHC2-type domain"/>
    <property type="match status" value="1"/>
</dbReference>
<keyword evidence="1" id="KW-0862">Zinc</keyword>
<keyword evidence="1" id="KW-0863">Zinc-finger</keyword>
<dbReference type="GO" id="GO:0008270">
    <property type="term" value="F:zinc ion binding"/>
    <property type="evidence" value="ECO:0007669"/>
    <property type="project" value="UniProtKB-UniRule"/>
</dbReference>
<protein>
    <recommendedName>
        <fullName evidence="1">DNA primase</fullName>
        <ecNumber evidence="1">2.7.7.101</ecNumber>
    </recommendedName>
</protein>
<dbReference type="GO" id="GO:1990077">
    <property type="term" value="C:primosome complex"/>
    <property type="evidence" value="ECO:0007669"/>
    <property type="project" value="UniProtKB-KW"/>
</dbReference>
<accession>A0A6M4JDY7</accession>
<gene>
    <name evidence="1 2" type="primary">dnaG</name>
    <name evidence="2" type="ORF">HLA87_00510</name>
</gene>
<dbReference type="Pfam" id="PF13155">
    <property type="entry name" value="Toprim_2"/>
    <property type="match status" value="1"/>
</dbReference>
<sequence>MNTNFKQLQDEILSHYDIVEVINKYITLSKSGQSFVCLCPFHDDSNPSMHVSETKQLFKCFVCGVGGNLISFLMKFKKLSYPDTLKLLADEATINYDSHIFYQKPSKYSQSDLEVLDLLDKANSFFKLEFTRLKNTTLNSFYNSRDLSNDLLRNFDIGFASKENFLEFFGDDIKQNPTLFAKAGLINPESLQPSFNNRVTFGIRNDDGKIVGFSARTLEKDVKPKYINSVESHLFQKSELLYNFYKAKDFLETKELIITEGFFDVIALHKADINNAVALMGTALTNKHFKLLNNKTIIMFLDGDGAGQNATLKSLSYLLSKNIHAKVVKNNTRLDPDEILKKYGSEYLKNLIKDSVDSLDYIYQNGKSQFSLIAGGDNRLNNIQNFISYFSKYIEYSESNVRDFYSEKIYTDFKYKIIFKSNLQDSNEYSIHDDSYLNDPQMDTATFMNQYQVPDYVPDLPQNPYDFDLIPNKGISSPINIVKKHSLPTLSWIDRLFYLILDFPDLIQFYLEKNRKDQMNFNVFDDYKEQVQNILEKGKLTQTDKKWIESMITNNGELKSEFEAVKQDFKMYLGDKEKLSMNLEMIYENALKENDDKYIAFVQDPKTSRLIASNPAMFEQMTQNMLRINRRKK</sequence>
<dbReference type="InterPro" id="IPR013264">
    <property type="entry name" value="DNAG_N"/>
</dbReference>
<name>A0A6M4JDY7_9MOLU</name>
<dbReference type="EMBL" id="CP053096">
    <property type="protein sequence ID" value="QJR43292.1"/>
    <property type="molecule type" value="Genomic_DNA"/>
</dbReference>
<dbReference type="GO" id="GO:0003677">
    <property type="term" value="F:DNA binding"/>
    <property type="evidence" value="ECO:0007669"/>
    <property type="project" value="UniProtKB-KW"/>
</dbReference>
<evidence type="ECO:0000313" key="2">
    <source>
        <dbReference type="EMBL" id="QJR43292.1"/>
    </source>
</evidence>
<dbReference type="SUPFAM" id="SSF57783">
    <property type="entry name" value="Zinc beta-ribbon"/>
    <property type="match status" value="1"/>
</dbReference>
<dbReference type="NCBIfam" id="TIGR01391">
    <property type="entry name" value="dnaG"/>
    <property type="match status" value="1"/>
</dbReference>
<dbReference type="FunFam" id="3.90.580.10:FF:000001">
    <property type="entry name" value="DNA primase"/>
    <property type="match status" value="1"/>
</dbReference>
<dbReference type="PANTHER" id="PTHR30313">
    <property type="entry name" value="DNA PRIMASE"/>
    <property type="match status" value="1"/>
</dbReference>
<keyword evidence="1" id="KW-0639">Primosome</keyword>
<dbReference type="PROSITE" id="PS50880">
    <property type="entry name" value="TOPRIM"/>
    <property type="match status" value="1"/>
</dbReference>
<reference evidence="2 3" key="1">
    <citation type="submission" date="2020-05" db="EMBL/GenBank/DDBJ databases">
        <title>Novel Mycoplasma species detected in Mirounga angustirostris (northern elephant seal) from the USA.</title>
        <authorList>
            <person name="Volokhov D.V."/>
        </authorList>
    </citation>
    <scope>NUCLEOTIDE SEQUENCE [LARGE SCALE GENOMIC DNA]</scope>
    <source>
        <strain evidence="2 3">Mirounga ES2806-GEN</strain>
    </source>
</reference>
<dbReference type="Gene3D" id="3.40.1360.10">
    <property type="match status" value="1"/>
</dbReference>
<dbReference type="InterPro" id="IPR050219">
    <property type="entry name" value="DnaG_primase"/>
</dbReference>
<dbReference type="Proteomes" id="UP000500686">
    <property type="component" value="Chromosome"/>
</dbReference>
<dbReference type="Pfam" id="PF08275">
    <property type="entry name" value="DNAG_N"/>
    <property type="match status" value="1"/>
</dbReference>
<dbReference type="InterPro" id="IPR030846">
    <property type="entry name" value="DnaG_bac"/>
</dbReference>
<dbReference type="InterPro" id="IPR037068">
    <property type="entry name" value="DNA_primase_core_N_sf"/>
</dbReference>
<dbReference type="HAMAP" id="MF_00974">
    <property type="entry name" value="DNA_primase_DnaG"/>
    <property type="match status" value="1"/>
</dbReference>
<feature type="zinc finger region" description="CHC2-type" evidence="1">
    <location>
        <begin position="39"/>
        <end position="63"/>
    </location>
</feature>
<dbReference type="SUPFAM" id="SSF56731">
    <property type="entry name" value="DNA primase core"/>
    <property type="match status" value="1"/>
</dbReference>
<dbReference type="KEGG" id="mmir:HLA87_00510"/>
<dbReference type="EC" id="2.7.7.101" evidence="1"/>
<comment type="similarity">
    <text evidence="1">Belongs to the DnaG primase family.</text>
</comment>
<evidence type="ECO:0000256" key="1">
    <source>
        <dbReference type="HAMAP-Rule" id="MF_00974"/>
    </source>
</evidence>
<dbReference type="InterPro" id="IPR034151">
    <property type="entry name" value="TOPRIM_DnaG_bac"/>
</dbReference>
<dbReference type="InterPro" id="IPR036977">
    <property type="entry name" value="DNA_primase_Znf_CHC2"/>
</dbReference>
<dbReference type="SMART" id="SM00493">
    <property type="entry name" value="TOPRIM"/>
    <property type="match status" value="1"/>
</dbReference>
<dbReference type="GO" id="GO:0005737">
    <property type="term" value="C:cytoplasm"/>
    <property type="evidence" value="ECO:0007669"/>
    <property type="project" value="TreeGrafter"/>
</dbReference>
<organism evidence="2 3">
    <name type="scientific">Mycoplasma miroungigenitalium</name>
    <dbReference type="NCBI Taxonomy" id="754515"/>
    <lineage>
        <taxon>Bacteria</taxon>
        <taxon>Bacillati</taxon>
        <taxon>Mycoplasmatota</taxon>
        <taxon>Mollicutes</taxon>
        <taxon>Mycoplasmataceae</taxon>
        <taxon>Mycoplasma</taxon>
    </lineage>
</organism>
<dbReference type="GO" id="GO:0006269">
    <property type="term" value="P:DNA replication, synthesis of primer"/>
    <property type="evidence" value="ECO:0007669"/>
    <property type="project" value="UniProtKB-UniRule"/>
</dbReference>
<keyword evidence="1" id="KW-0235">DNA replication</keyword>
<evidence type="ECO:0000313" key="3">
    <source>
        <dbReference type="Proteomes" id="UP000500686"/>
    </source>
</evidence>
<comment type="catalytic activity">
    <reaction evidence="1">
        <text>ssDNA + n NTP = ssDNA/pppN(pN)n-1 hybrid + (n-1) diphosphate.</text>
        <dbReference type="EC" id="2.7.7.101"/>
    </reaction>
</comment>
<dbReference type="InterPro" id="IPR002694">
    <property type="entry name" value="Znf_CHC2"/>
</dbReference>
<comment type="subunit">
    <text evidence="1">Monomer. Interacts with DnaB.</text>
</comment>
<dbReference type="SMART" id="SM00400">
    <property type="entry name" value="ZnF_CHCC"/>
    <property type="match status" value="1"/>
</dbReference>
<comment type="domain">
    <text evidence="1">Contains an N-terminal zinc-binding domain, a central core domain that contains the primase activity, and a C-terminal DnaB-binding domain.</text>
</comment>
<keyword evidence="3" id="KW-1185">Reference proteome</keyword>
<dbReference type="AlphaFoldDB" id="A0A6M4JDY7"/>
<keyword evidence="1" id="KW-0804">Transcription</keyword>
<dbReference type="Gene3D" id="3.90.980.10">
    <property type="entry name" value="DNA primase, catalytic core, N-terminal domain"/>
    <property type="match status" value="1"/>
</dbReference>
<comment type="cofactor">
    <cofactor evidence="1">
        <name>Zn(2+)</name>
        <dbReference type="ChEBI" id="CHEBI:29105"/>
    </cofactor>
    <text evidence="1">Binds 1 zinc ion per monomer.</text>
</comment>
<dbReference type="Pfam" id="PF01807">
    <property type="entry name" value="Zn_ribbon_DnaG"/>
    <property type="match status" value="1"/>
</dbReference>
<proteinExistence type="inferred from homology"/>
<dbReference type="PANTHER" id="PTHR30313:SF2">
    <property type="entry name" value="DNA PRIMASE"/>
    <property type="match status" value="1"/>
</dbReference>
<dbReference type="InterPro" id="IPR006171">
    <property type="entry name" value="TOPRIM_dom"/>
</dbReference>
<keyword evidence="1" id="KW-0548">Nucleotidyltransferase</keyword>
<dbReference type="GO" id="GO:0000428">
    <property type="term" value="C:DNA-directed RNA polymerase complex"/>
    <property type="evidence" value="ECO:0007669"/>
    <property type="project" value="UniProtKB-KW"/>
</dbReference>
<keyword evidence="1" id="KW-0238">DNA-binding</keyword>
<dbReference type="GO" id="GO:0003899">
    <property type="term" value="F:DNA-directed RNA polymerase activity"/>
    <property type="evidence" value="ECO:0007669"/>
    <property type="project" value="UniProtKB-UniRule"/>
</dbReference>
<dbReference type="CDD" id="cd03364">
    <property type="entry name" value="TOPRIM_DnaG_primases"/>
    <property type="match status" value="1"/>
</dbReference>
<keyword evidence="1" id="KW-0240">DNA-directed RNA polymerase</keyword>
<dbReference type="RefSeq" id="WP_171110886.1">
    <property type="nucleotide sequence ID" value="NZ_CP053096.1"/>
</dbReference>
<keyword evidence="1" id="KW-0479">Metal-binding</keyword>
<keyword evidence="1" id="KW-0808">Transferase</keyword>
<comment type="function">
    <text evidence="1">RNA polymerase that catalyzes the synthesis of short RNA molecules used as primers for DNA polymerase during DNA replication.</text>
</comment>